<organism evidence="7 8">
    <name type="scientific">Alistipes putredinis DSM 17216</name>
    <dbReference type="NCBI Taxonomy" id="445970"/>
    <lineage>
        <taxon>Bacteria</taxon>
        <taxon>Pseudomonadati</taxon>
        <taxon>Bacteroidota</taxon>
        <taxon>Bacteroidia</taxon>
        <taxon>Bacteroidales</taxon>
        <taxon>Rikenellaceae</taxon>
        <taxon>Alistipes</taxon>
    </lineage>
</organism>
<dbReference type="GO" id="GO:0070038">
    <property type="term" value="F:rRNA (pseudouridine-N3-)-methyltransferase activity"/>
    <property type="evidence" value="ECO:0007669"/>
    <property type="project" value="UniProtKB-UniRule"/>
</dbReference>
<evidence type="ECO:0000313" key="7">
    <source>
        <dbReference type="EMBL" id="EDS03632.1"/>
    </source>
</evidence>
<dbReference type="HOGENOM" id="CLU_100552_2_0_10"/>
<sequence length="187" mass="21403">MPVGESPDAETTSRRSAAKSRRQDDHKPTNVNIELIVIGKTDSKEIESLLAMYARRINFYCRFAVTVLPDVKNTKNLSAKQQRTTEGASLLRQFGDGDYVVLLDERGDEYRSIDFAYWLQKRMASGIRRLVMVIGGPYGFSDEVYARADTKLSLSKMTFSHQIVRAIFAEQIYRAFTILNNEPYHHE</sequence>
<dbReference type="PANTHER" id="PTHR33603:SF1">
    <property type="entry name" value="RIBOSOMAL RNA LARGE SUBUNIT METHYLTRANSFERASE H"/>
    <property type="match status" value="1"/>
</dbReference>
<dbReference type="EC" id="2.1.1.177" evidence="5"/>
<feature type="binding site" evidence="5">
    <location>
        <position position="103"/>
    </location>
    <ligand>
        <name>S-adenosyl-L-methionine</name>
        <dbReference type="ChEBI" id="CHEBI:59789"/>
    </ligand>
</feature>
<evidence type="ECO:0000256" key="2">
    <source>
        <dbReference type="ARBA" id="ARBA00022679"/>
    </source>
</evidence>
<keyword evidence="8" id="KW-1185">Reference proteome</keyword>
<keyword evidence="5" id="KW-0698">rRNA processing</keyword>
<evidence type="ECO:0000313" key="8">
    <source>
        <dbReference type="Proteomes" id="UP000005819"/>
    </source>
</evidence>
<keyword evidence="3 5" id="KW-0949">S-adenosyl-L-methionine</keyword>
<reference evidence="7" key="1">
    <citation type="submission" date="2007-10" db="EMBL/GenBank/DDBJ databases">
        <authorList>
            <person name="Fulton L."/>
            <person name="Clifton S."/>
            <person name="Fulton B."/>
            <person name="Xu J."/>
            <person name="Minx P."/>
            <person name="Pepin K.H."/>
            <person name="Johnson M."/>
            <person name="Thiruvilangam P."/>
            <person name="Bhonagiri V."/>
            <person name="Nash W.E."/>
            <person name="Mardis E.R."/>
            <person name="Wilson R.K."/>
        </authorList>
    </citation>
    <scope>NUCLEOTIDE SEQUENCE [LARGE SCALE GENOMIC DNA]</scope>
    <source>
        <strain evidence="7">DSM 17216</strain>
    </source>
</reference>
<comment type="subcellular location">
    <subcellularLocation>
        <location evidence="5">Cytoplasm</location>
    </subcellularLocation>
</comment>
<reference evidence="7" key="2">
    <citation type="submission" date="2013-09" db="EMBL/GenBank/DDBJ databases">
        <title>Draft genome sequence of Alistipes putredinis (DSM 17216).</title>
        <authorList>
            <person name="Sudarsanam P."/>
            <person name="Ley R."/>
            <person name="Guruge J."/>
            <person name="Turnbaugh P.J."/>
            <person name="Mahowald M."/>
            <person name="Liep D."/>
            <person name="Gordon J."/>
        </authorList>
    </citation>
    <scope>NUCLEOTIDE SEQUENCE</scope>
    <source>
        <strain evidence="7">DSM 17216</strain>
    </source>
</reference>
<dbReference type="GO" id="GO:0005737">
    <property type="term" value="C:cytoplasm"/>
    <property type="evidence" value="ECO:0007669"/>
    <property type="project" value="UniProtKB-SubCell"/>
</dbReference>
<dbReference type="SUPFAM" id="SSF75217">
    <property type="entry name" value="alpha/beta knot"/>
    <property type="match status" value="1"/>
</dbReference>
<evidence type="ECO:0000256" key="5">
    <source>
        <dbReference type="HAMAP-Rule" id="MF_00658"/>
    </source>
</evidence>
<feature type="binding site" evidence="5">
    <location>
        <position position="135"/>
    </location>
    <ligand>
        <name>S-adenosyl-L-methionine</name>
        <dbReference type="ChEBI" id="CHEBI:59789"/>
    </ligand>
</feature>
<proteinExistence type="inferred from homology"/>
<dbReference type="EMBL" id="ABFK02000018">
    <property type="protein sequence ID" value="EDS03632.1"/>
    <property type="molecule type" value="Genomic_DNA"/>
</dbReference>
<keyword evidence="5" id="KW-0963">Cytoplasm</keyword>
<name>B0MWF3_9BACT</name>
<comment type="caution">
    <text evidence="7">The sequence shown here is derived from an EMBL/GenBank/DDBJ whole genome shotgun (WGS) entry which is preliminary data.</text>
</comment>
<evidence type="ECO:0000256" key="6">
    <source>
        <dbReference type="SAM" id="MobiDB-lite"/>
    </source>
</evidence>
<dbReference type="PANTHER" id="PTHR33603">
    <property type="entry name" value="METHYLTRANSFERASE"/>
    <property type="match status" value="1"/>
</dbReference>
<dbReference type="InterPro" id="IPR029026">
    <property type="entry name" value="tRNA_m1G_MTases_N"/>
</dbReference>
<comment type="similarity">
    <text evidence="4 5">Belongs to the RNA methyltransferase RlmH family.</text>
</comment>
<accession>B0MWF3</accession>
<keyword evidence="2 5" id="KW-0808">Transferase</keyword>
<dbReference type="eggNOG" id="COG1576">
    <property type="taxonomic scope" value="Bacteria"/>
</dbReference>
<dbReference type="CDD" id="cd18081">
    <property type="entry name" value="RlmH-like"/>
    <property type="match status" value="1"/>
</dbReference>
<gene>
    <name evidence="5" type="primary">rlmH</name>
    <name evidence="7" type="ORF">ALIPUT_01459</name>
</gene>
<comment type="function">
    <text evidence="5">Specifically methylates the pseudouridine at position 1915 (m3Psi1915) in 23S rRNA.</text>
</comment>
<dbReference type="Gene3D" id="3.40.1280.10">
    <property type="match status" value="1"/>
</dbReference>
<dbReference type="AlphaFoldDB" id="B0MWF3"/>
<evidence type="ECO:0000256" key="4">
    <source>
        <dbReference type="ARBA" id="ARBA00038303"/>
    </source>
</evidence>
<protein>
    <recommendedName>
        <fullName evidence="5">Ribosomal RNA large subunit methyltransferase H</fullName>
        <ecNumber evidence="5">2.1.1.177</ecNumber>
    </recommendedName>
    <alternativeName>
        <fullName evidence="5">23S rRNA (pseudouridine1915-N3)-methyltransferase</fullName>
    </alternativeName>
    <alternativeName>
        <fullName evidence="5">23S rRNA m3Psi1915 methyltransferase</fullName>
    </alternativeName>
    <alternativeName>
        <fullName evidence="5">rRNA (pseudouridine-N3-)-methyltransferase RlmH</fullName>
    </alternativeName>
</protein>
<dbReference type="InterPro" id="IPR003742">
    <property type="entry name" value="RlmH-like"/>
</dbReference>
<dbReference type="NCBIfam" id="NF000990">
    <property type="entry name" value="PRK00103.2-4"/>
    <property type="match status" value="1"/>
</dbReference>
<dbReference type="Pfam" id="PF02590">
    <property type="entry name" value="SPOUT_MTase"/>
    <property type="match status" value="1"/>
</dbReference>
<dbReference type="InterPro" id="IPR029028">
    <property type="entry name" value="Alpha/beta_knot_MTases"/>
</dbReference>
<comment type="catalytic activity">
    <reaction evidence="5">
        <text>pseudouridine(1915) in 23S rRNA + S-adenosyl-L-methionine = N(3)-methylpseudouridine(1915) in 23S rRNA + S-adenosyl-L-homocysteine + H(+)</text>
        <dbReference type="Rhea" id="RHEA:42752"/>
        <dbReference type="Rhea" id="RHEA-COMP:10221"/>
        <dbReference type="Rhea" id="RHEA-COMP:10222"/>
        <dbReference type="ChEBI" id="CHEBI:15378"/>
        <dbReference type="ChEBI" id="CHEBI:57856"/>
        <dbReference type="ChEBI" id="CHEBI:59789"/>
        <dbReference type="ChEBI" id="CHEBI:65314"/>
        <dbReference type="ChEBI" id="CHEBI:74486"/>
        <dbReference type="EC" id="2.1.1.177"/>
    </reaction>
</comment>
<dbReference type="Proteomes" id="UP000005819">
    <property type="component" value="Unassembled WGS sequence"/>
</dbReference>
<dbReference type="HAMAP" id="MF_00658">
    <property type="entry name" value="23SrRNA_methyltr_H"/>
    <property type="match status" value="1"/>
</dbReference>
<feature type="binding site" evidence="5">
    <location>
        <begin position="154"/>
        <end position="159"/>
    </location>
    <ligand>
        <name>S-adenosyl-L-methionine</name>
        <dbReference type="ChEBI" id="CHEBI:59789"/>
    </ligand>
</feature>
<comment type="subunit">
    <text evidence="5">Homodimer.</text>
</comment>
<dbReference type="PIRSF" id="PIRSF004505">
    <property type="entry name" value="MT_bac"/>
    <property type="match status" value="1"/>
</dbReference>
<keyword evidence="1 5" id="KW-0489">Methyltransferase</keyword>
<evidence type="ECO:0000256" key="3">
    <source>
        <dbReference type="ARBA" id="ARBA00022691"/>
    </source>
</evidence>
<evidence type="ECO:0000256" key="1">
    <source>
        <dbReference type="ARBA" id="ARBA00022603"/>
    </source>
</evidence>
<feature type="region of interest" description="Disordered" evidence="6">
    <location>
        <begin position="1"/>
        <end position="26"/>
    </location>
</feature>